<dbReference type="InterPro" id="IPR052394">
    <property type="entry name" value="LRR-containing"/>
</dbReference>
<name>A0AAV7Y9W5_9EUKA</name>
<comment type="caution">
    <text evidence="3">The sequence shown here is derived from an EMBL/GenBank/DDBJ whole genome shotgun (WGS) entry which is preliminary data.</text>
</comment>
<dbReference type="PANTHER" id="PTHR24114">
    <property type="entry name" value="LEUCINE RICH REPEAT FAMILY PROTEIN"/>
    <property type="match status" value="1"/>
</dbReference>
<evidence type="ECO:0000256" key="1">
    <source>
        <dbReference type="SAM" id="Coils"/>
    </source>
</evidence>
<dbReference type="InterPro" id="IPR032675">
    <property type="entry name" value="LRR_dom_sf"/>
</dbReference>
<dbReference type="SMART" id="SM00368">
    <property type="entry name" value="LRR_RI"/>
    <property type="match status" value="8"/>
</dbReference>
<feature type="region of interest" description="Disordered" evidence="2">
    <location>
        <begin position="631"/>
        <end position="664"/>
    </location>
</feature>
<feature type="compositionally biased region" description="Basic and acidic residues" evidence="2">
    <location>
        <begin position="655"/>
        <end position="664"/>
    </location>
</feature>
<evidence type="ECO:0000313" key="4">
    <source>
        <dbReference type="Proteomes" id="UP001146793"/>
    </source>
</evidence>
<dbReference type="EMBL" id="JANTQA010000070">
    <property type="protein sequence ID" value="KAJ3425351.1"/>
    <property type="molecule type" value="Genomic_DNA"/>
</dbReference>
<proteinExistence type="predicted"/>
<organism evidence="3 4">
    <name type="scientific">Anaeramoeba flamelloides</name>
    <dbReference type="NCBI Taxonomy" id="1746091"/>
    <lineage>
        <taxon>Eukaryota</taxon>
        <taxon>Metamonada</taxon>
        <taxon>Anaeramoebidae</taxon>
        <taxon>Anaeramoeba</taxon>
    </lineage>
</organism>
<dbReference type="Pfam" id="PF13516">
    <property type="entry name" value="LRR_6"/>
    <property type="match status" value="7"/>
</dbReference>
<accession>A0AAV7Y9W5</accession>
<dbReference type="AlphaFoldDB" id="A0AAV7Y9W5"/>
<dbReference type="Proteomes" id="UP001146793">
    <property type="component" value="Unassembled WGS sequence"/>
</dbReference>
<evidence type="ECO:0000256" key="2">
    <source>
        <dbReference type="SAM" id="MobiDB-lite"/>
    </source>
</evidence>
<feature type="compositionally biased region" description="Basic and acidic residues" evidence="2">
    <location>
        <begin position="632"/>
        <end position="647"/>
    </location>
</feature>
<gene>
    <name evidence="3" type="ORF">M0812_27789</name>
</gene>
<protein>
    <submittedName>
        <fullName evidence="3">Rni-like superfamily protein</fullName>
    </submittedName>
</protein>
<sequence>MNQNQNHVNILERVTLNDPTLTLLDFCWGKISTDEKIILLIEPLKKNLTVTKLIFAGNKITEKGMKALGEVLKVNQTITELILYRNKFGDKGMQALSEALKVNQTITFLNITDNQFRDEGMQALSEALKVNQTITELVLYTNEIGDKRMQALSEALKVNQTITKLNLYNNEIGDKGMQALSEALKVNQTIIFLNLSLNQFKGDGIKALCEALEKNQTILKLDLSLNKIKEEGSTSLCEALKKNQSLTRLDLSNNKIGSKGVKNLGEALKQNKTLCSLVLREIKIGYYYNKTNKEKNVQDFLQSVKSNKSLIKLHIDRNKINKKDQIKIDNIAKRNLNFQKKLTKSVKDGNFQLFKELIQIEKIPLINQSSDLLNIPSIEDREIINGENTVFHTAIFHNQTEFLFYLLFANNEKTDQEIISKRNLLVNIKCPKTKKSVLDLLNPNDILIQDFKNYYNQFISTSSSSSTSSSHSNNNELSNNFPNKFIAEEEIMLMRIGVEWESIKEVFQNELNKNQKQFFLKWLYCPVSFNYQEKQIILEIFKLFNLFQSEKQELFSNEKLLNDFQNYIKKYTNSEKKFFRININKKKKNKNNNENKNHDLQIKSIQINKFILCLRSNLFRDWILLNTVPSQKKNEKGNGKEKEKETETGTETETETDKEKGIEIENEKQNLSTNQTTDYFSSIPEFYPFFLSEFYNLNINPFTFTFGFDNKNNNNNNKFNNNNKKKKSKTENTIEKSTEELILTTTNTKTILNTFNQNNVKKLIDFFLENDVSGFYQTNSLLFVSNLYTLSQKFSKL</sequence>
<evidence type="ECO:0000313" key="3">
    <source>
        <dbReference type="EMBL" id="KAJ3425351.1"/>
    </source>
</evidence>
<dbReference type="PANTHER" id="PTHR24114:SF2">
    <property type="entry name" value="F-BOX DOMAIN-CONTAINING PROTEIN-RELATED"/>
    <property type="match status" value="1"/>
</dbReference>
<feature type="coiled-coil region" evidence="1">
    <location>
        <begin position="557"/>
        <end position="603"/>
    </location>
</feature>
<dbReference type="Gene3D" id="3.80.10.10">
    <property type="entry name" value="Ribonuclease Inhibitor"/>
    <property type="match status" value="3"/>
</dbReference>
<dbReference type="InterPro" id="IPR001611">
    <property type="entry name" value="Leu-rich_rpt"/>
</dbReference>
<dbReference type="SUPFAM" id="SSF52047">
    <property type="entry name" value="RNI-like"/>
    <property type="match status" value="1"/>
</dbReference>
<keyword evidence="1" id="KW-0175">Coiled coil</keyword>
<reference evidence="3" key="1">
    <citation type="submission" date="2022-08" db="EMBL/GenBank/DDBJ databases">
        <title>Novel sulphate-reducing endosymbionts in the free-living metamonad Anaeramoeba.</title>
        <authorList>
            <person name="Jerlstrom-Hultqvist J."/>
            <person name="Cepicka I."/>
            <person name="Gallot-Lavallee L."/>
            <person name="Salas-Leiva D."/>
            <person name="Curtis B.A."/>
            <person name="Zahonova K."/>
            <person name="Pipaliya S."/>
            <person name="Dacks J."/>
            <person name="Roger A.J."/>
        </authorList>
    </citation>
    <scope>NUCLEOTIDE SEQUENCE</scope>
    <source>
        <strain evidence="3">Busselton2</strain>
    </source>
</reference>